<comment type="catalytic activity">
    <reaction evidence="1">
        <text>a beta-lactam + H2O = a substituted beta-amino acid</text>
        <dbReference type="Rhea" id="RHEA:20401"/>
        <dbReference type="ChEBI" id="CHEBI:15377"/>
        <dbReference type="ChEBI" id="CHEBI:35627"/>
        <dbReference type="ChEBI" id="CHEBI:140347"/>
        <dbReference type="EC" id="3.5.2.6"/>
    </reaction>
</comment>
<comment type="similarity">
    <text evidence="2">Belongs to the class-A beta-lactamase family.</text>
</comment>
<dbReference type="AlphaFoldDB" id="A0A844ZT28"/>
<feature type="domain" description="Beta-lactamase class A catalytic" evidence="5">
    <location>
        <begin position="56"/>
        <end position="322"/>
    </location>
</feature>
<keyword evidence="6" id="KW-0378">Hydrolase</keyword>
<dbReference type="InterPro" id="IPR045155">
    <property type="entry name" value="Beta-lactam_cat"/>
</dbReference>
<feature type="region of interest" description="Disordered" evidence="4">
    <location>
        <begin position="1"/>
        <end position="23"/>
    </location>
</feature>
<name>A0A844ZT28_9SPHN</name>
<dbReference type="InterPro" id="IPR012338">
    <property type="entry name" value="Beta-lactam/transpept-like"/>
</dbReference>
<dbReference type="Pfam" id="PF13354">
    <property type="entry name" value="Beta-lactamase2"/>
    <property type="match status" value="1"/>
</dbReference>
<dbReference type="Proteomes" id="UP000442714">
    <property type="component" value="Unassembled WGS sequence"/>
</dbReference>
<dbReference type="PANTHER" id="PTHR35333">
    <property type="entry name" value="BETA-LACTAMASE"/>
    <property type="match status" value="1"/>
</dbReference>
<protein>
    <recommendedName>
        <fullName evidence="3">beta-lactamase</fullName>
        <ecNumber evidence="3">3.5.2.6</ecNumber>
    </recommendedName>
</protein>
<reference evidence="6 7" key="1">
    <citation type="submission" date="2019-12" db="EMBL/GenBank/DDBJ databases">
        <title>Genomic-based taxomic classification of the family Erythrobacteraceae.</title>
        <authorList>
            <person name="Xu L."/>
        </authorList>
    </citation>
    <scope>NUCLEOTIDE SEQUENCE [LARGE SCALE GENOMIC DNA]</scope>
    <source>
        <strain evidence="6 7">KCTC 52763</strain>
    </source>
</reference>
<sequence>MVLTACDFPGTQGDQEQAAAGEPVAERSYAPMLSAEERALDNALFAAANGFDGYLGVAIHDIARDRTVHYNGERLFPQQSLSKLWVALAALQKVDEGTLELAEPVSIRRSDLTLFHQPVRKIVLARGAFHTDYGDLLRRAITESDNTANDMLLKRVGGPPGVRNAIAAAGLGAIKFGPGEREMQSALAGLQWDPSYSFGKRFFEVRKAVPEAQRKEAFDAYVLDPVDGASPVAIADALGKLAKGELLEAPTTAHFLDLLANVKSGPNRLKGGVPAGWLIGHKTGTGQVLDIVPPGVIGEQAGYNDVGILTAPDGSRYAVVVMIGRTAVPVPQRMELMHAIVAATVHYHFDAKGQPVPVEMLPPTDTSERDGAI</sequence>
<evidence type="ECO:0000259" key="5">
    <source>
        <dbReference type="Pfam" id="PF13354"/>
    </source>
</evidence>
<dbReference type="GO" id="GO:0046677">
    <property type="term" value="P:response to antibiotic"/>
    <property type="evidence" value="ECO:0007669"/>
    <property type="project" value="InterPro"/>
</dbReference>
<dbReference type="EC" id="3.5.2.6" evidence="3"/>
<evidence type="ECO:0000313" key="7">
    <source>
        <dbReference type="Proteomes" id="UP000442714"/>
    </source>
</evidence>
<evidence type="ECO:0000256" key="1">
    <source>
        <dbReference type="ARBA" id="ARBA00001526"/>
    </source>
</evidence>
<dbReference type="GO" id="GO:0008800">
    <property type="term" value="F:beta-lactamase activity"/>
    <property type="evidence" value="ECO:0007669"/>
    <property type="project" value="UniProtKB-EC"/>
</dbReference>
<comment type="caution">
    <text evidence="6">The sequence shown here is derived from an EMBL/GenBank/DDBJ whole genome shotgun (WGS) entry which is preliminary data.</text>
</comment>
<accession>A0A844ZT28</accession>
<dbReference type="SUPFAM" id="SSF56601">
    <property type="entry name" value="beta-lactamase/transpeptidase-like"/>
    <property type="match status" value="1"/>
</dbReference>
<dbReference type="InterPro" id="IPR000871">
    <property type="entry name" value="Beta-lactam_class-A"/>
</dbReference>
<dbReference type="GO" id="GO:0030655">
    <property type="term" value="P:beta-lactam antibiotic catabolic process"/>
    <property type="evidence" value="ECO:0007669"/>
    <property type="project" value="InterPro"/>
</dbReference>
<keyword evidence="7" id="KW-1185">Reference proteome</keyword>
<dbReference type="OrthoDB" id="9784149at2"/>
<gene>
    <name evidence="6" type="ORF">GRI41_06485</name>
</gene>
<evidence type="ECO:0000256" key="3">
    <source>
        <dbReference type="ARBA" id="ARBA00012865"/>
    </source>
</evidence>
<dbReference type="PRINTS" id="PR00118">
    <property type="entry name" value="BLACTAMASEA"/>
</dbReference>
<evidence type="ECO:0000313" key="6">
    <source>
        <dbReference type="EMBL" id="MXO90462.1"/>
    </source>
</evidence>
<dbReference type="Gene3D" id="3.40.710.10">
    <property type="entry name" value="DD-peptidase/beta-lactamase superfamily"/>
    <property type="match status" value="1"/>
</dbReference>
<proteinExistence type="inferred from homology"/>
<evidence type="ECO:0000256" key="4">
    <source>
        <dbReference type="SAM" id="MobiDB-lite"/>
    </source>
</evidence>
<organism evidence="6 7">
    <name type="scientific">Pontixanthobacter aquaemixtae</name>
    <dbReference type="NCBI Taxonomy" id="1958940"/>
    <lineage>
        <taxon>Bacteria</taxon>
        <taxon>Pseudomonadati</taxon>
        <taxon>Pseudomonadota</taxon>
        <taxon>Alphaproteobacteria</taxon>
        <taxon>Sphingomonadales</taxon>
        <taxon>Erythrobacteraceae</taxon>
        <taxon>Pontixanthobacter</taxon>
    </lineage>
</organism>
<dbReference type="PANTHER" id="PTHR35333:SF3">
    <property type="entry name" value="BETA-LACTAMASE-TYPE TRANSPEPTIDASE FOLD CONTAINING PROTEIN"/>
    <property type="match status" value="1"/>
</dbReference>
<dbReference type="EMBL" id="WTYX01000001">
    <property type="protein sequence ID" value="MXO90462.1"/>
    <property type="molecule type" value="Genomic_DNA"/>
</dbReference>
<evidence type="ECO:0000256" key="2">
    <source>
        <dbReference type="ARBA" id="ARBA00009009"/>
    </source>
</evidence>